<proteinExistence type="predicted"/>
<dbReference type="Proteomes" id="UP001148629">
    <property type="component" value="Unassembled WGS sequence"/>
</dbReference>
<evidence type="ECO:0000313" key="2">
    <source>
        <dbReference type="Proteomes" id="UP001148629"/>
    </source>
</evidence>
<sequence>MSDLDARLEKLQTLLGQGVKLVDTSDDVEQDATPDGETFDGFENSYGMVLSDDWIRDNILPDSKEERQDTAAFAAQERALEAKKAKVFDCSNFREGQALDETFKFCPLKVMLTYPERFIGKMNRPRAKPFFTKILEGKVWDFFYLHDPKDPARDPYLLVPSEQFEFLLEEINLELGTCLRIPGGLNTDKFYMQFGDGSTPRPRYLRRSQDETSLDIRPWPSINQADIDGYEAASKEKQLKWRSKMRIVKSGFVPKKGDSQKAAMKKRHRDQMLRNTEGYLGLKGKPEGHDVVFICVDVEAIERAPNPISEIGFAILDMRDIRGVAPGLIGCDWWPMIKCHHLRVWEYAGLRNNRYVKGCPDAFNFGTSTFPRKAKTGEAIMAVLDPYLNDSRNIVIVGHDINQDIKYLGTLGIDLLVLTNLVNPVDTKDIHQAWRDSTQGRGLSSVLSELGITSKNLHNAGNDAYYTLCAMLGIALEHVREEEEKSNAMLNQVD</sequence>
<accession>A0ACC1S1D9</accession>
<evidence type="ECO:0000313" key="1">
    <source>
        <dbReference type="EMBL" id="KAJ3530067.1"/>
    </source>
</evidence>
<gene>
    <name evidence="1" type="ORF">NM208_g9487</name>
</gene>
<name>A0ACC1S1D9_9HYPO</name>
<comment type="caution">
    <text evidence="1">The sequence shown here is derived from an EMBL/GenBank/DDBJ whole genome shotgun (WGS) entry which is preliminary data.</text>
</comment>
<organism evidence="1 2">
    <name type="scientific">Fusarium decemcellulare</name>
    <dbReference type="NCBI Taxonomy" id="57161"/>
    <lineage>
        <taxon>Eukaryota</taxon>
        <taxon>Fungi</taxon>
        <taxon>Dikarya</taxon>
        <taxon>Ascomycota</taxon>
        <taxon>Pezizomycotina</taxon>
        <taxon>Sordariomycetes</taxon>
        <taxon>Hypocreomycetidae</taxon>
        <taxon>Hypocreales</taxon>
        <taxon>Nectriaceae</taxon>
        <taxon>Fusarium</taxon>
        <taxon>Fusarium decemcellulare species complex</taxon>
    </lineage>
</organism>
<dbReference type="EMBL" id="JANRMS010001214">
    <property type="protein sequence ID" value="KAJ3530067.1"/>
    <property type="molecule type" value="Genomic_DNA"/>
</dbReference>
<reference evidence="1" key="1">
    <citation type="submission" date="2022-08" db="EMBL/GenBank/DDBJ databases">
        <title>Genome Sequence of Fusarium decemcellulare.</title>
        <authorList>
            <person name="Buettner E."/>
        </authorList>
    </citation>
    <scope>NUCLEOTIDE SEQUENCE</scope>
    <source>
        <strain evidence="1">Babe19</strain>
    </source>
</reference>
<protein>
    <submittedName>
        <fullName evidence="1">Uncharacterized protein</fullName>
    </submittedName>
</protein>
<keyword evidence="2" id="KW-1185">Reference proteome</keyword>